<gene>
    <name evidence="2" type="ORF">PCOR1329_LOCUS69795</name>
</gene>
<dbReference type="EMBL" id="CAUYUJ010019178">
    <property type="protein sequence ID" value="CAK0889197.1"/>
    <property type="molecule type" value="Genomic_DNA"/>
</dbReference>
<sequence length="115" mass="13035">WRRRGGVRGGREVLQQRERLRLHLVRRRPAAVRPGRVRAPAPGRRRPAARRRCQVHGVAEREARAAGAGRGAAGLWRRRPGLGPGRLRGRGRLRPRAELRRRRSGRLCRGGSLVM</sequence>
<feature type="compositionally biased region" description="Basic residues" evidence="1">
    <location>
        <begin position="43"/>
        <end position="54"/>
    </location>
</feature>
<accession>A0ABN9WR50</accession>
<keyword evidence="3" id="KW-1185">Reference proteome</keyword>
<feature type="non-terminal residue" evidence="2">
    <location>
        <position position="1"/>
    </location>
</feature>
<dbReference type="Proteomes" id="UP001189429">
    <property type="component" value="Unassembled WGS sequence"/>
</dbReference>
<proteinExistence type="predicted"/>
<name>A0ABN9WR50_9DINO</name>
<feature type="compositionally biased region" description="Low complexity" evidence="1">
    <location>
        <begin position="31"/>
        <end position="42"/>
    </location>
</feature>
<feature type="compositionally biased region" description="Basic residues" evidence="1">
    <location>
        <begin position="87"/>
        <end position="104"/>
    </location>
</feature>
<organism evidence="2 3">
    <name type="scientific">Prorocentrum cordatum</name>
    <dbReference type="NCBI Taxonomy" id="2364126"/>
    <lineage>
        <taxon>Eukaryota</taxon>
        <taxon>Sar</taxon>
        <taxon>Alveolata</taxon>
        <taxon>Dinophyceae</taxon>
        <taxon>Prorocentrales</taxon>
        <taxon>Prorocentraceae</taxon>
        <taxon>Prorocentrum</taxon>
    </lineage>
</organism>
<feature type="non-terminal residue" evidence="2">
    <location>
        <position position="115"/>
    </location>
</feature>
<reference evidence="2" key="1">
    <citation type="submission" date="2023-10" db="EMBL/GenBank/DDBJ databases">
        <authorList>
            <person name="Chen Y."/>
            <person name="Shah S."/>
            <person name="Dougan E. K."/>
            <person name="Thang M."/>
            <person name="Chan C."/>
        </authorList>
    </citation>
    <scope>NUCLEOTIDE SEQUENCE [LARGE SCALE GENOMIC DNA]</scope>
</reference>
<feature type="region of interest" description="Disordered" evidence="1">
    <location>
        <begin position="31"/>
        <end position="104"/>
    </location>
</feature>
<evidence type="ECO:0000313" key="2">
    <source>
        <dbReference type="EMBL" id="CAK0889197.1"/>
    </source>
</evidence>
<protein>
    <submittedName>
        <fullName evidence="2">Uncharacterized protein</fullName>
    </submittedName>
</protein>
<evidence type="ECO:0000256" key="1">
    <source>
        <dbReference type="SAM" id="MobiDB-lite"/>
    </source>
</evidence>
<comment type="caution">
    <text evidence="2">The sequence shown here is derived from an EMBL/GenBank/DDBJ whole genome shotgun (WGS) entry which is preliminary data.</text>
</comment>
<evidence type="ECO:0000313" key="3">
    <source>
        <dbReference type="Proteomes" id="UP001189429"/>
    </source>
</evidence>